<dbReference type="AlphaFoldDB" id="A0A3B1C6Q1"/>
<feature type="non-terminal residue" evidence="2">
    <location>
        <position position="1"/>
    </location>
</feature>
<feature type="transmembrane region" description="Helical" evidence="1">
    <location>
        <begin position="25"/>
        <end position="44"/>
    </location>
</feature>
<keyword evidence="1" id="KW-0812">Transmembrane</keyword>
<evidence type="ECO:0000313" key="2">
    <source>
        <dbReference type="EMBL" id="VAX23772.1"/>
    </source>
</evidence>
<name>A0A3B1C6Q1_9ZZZZ</name>
<proteinExistence type="predicted"/>
<gene>
    <name evidence="2" type="ORF">MNBD_NITROSPINAE01-923</name>
</gene>
<reference evidence="2" key="1">
    <citation type="submission" date="2018-06" db="EMBL/GenBank/DDBJ databases">
        <authorList>
            <person name="Zhirakovskaya E."/>
        </authorList>
    </citation>
    <scope>NUCLEOTIDE SEQUENCE</scope>
</reference>
<protein>
    <submittedName>
        <fullName evidence="2">Uncharacterized protein</fullName>
    </submittedName>
</protein>
<accession>A0A3B1C6Q1</accession>
<organism evidence="2">
    <name type="scientific">hydrothermal vent metagenome</name>
    <dbReference type="NCBI Taxonomy" id="652676"/>
    <lineage>
        <taxon>unclassified sequences</taxon>
        <taxon>metagenomes</taxon>
        <taxon>ecological metagenomes</taxon>
    </lineage>
</organism>
<keyword evidence="1" id="KW-1133">Transmembrane helix</keyword>
<sequence>HSFPVTFLMLNPVLFNFYYTLADPYFYAFLGLLVFGVIIARQWFGMARKPAGAV</sequence>
<dbReference type="EMBL" id="UOGC01000153">
    <property type="protein sequence ID" value="VAX23772.1"/>
    <property type="molecule type" value="Genomic_DNA"/>
</dbReference>
<keyword evidence="1" id="KW-0472">Membrane</keyword>
<evidence type="ECO:0000256" key="1">
    <source>
        <dbReference type="SAM" id="Phobius"/>
    </source>
</evidence>